<dbReference type="SUPFAM" id="SSF51011">
    <property type="entry name" value="Glycosyl hydrolase domain"/>
    <property type="match status" value="1"/>
</dbReference>
<dbReference type="Gene3D" id="2.60.40.10">
    <property type="entry name" value="Immunoglobulins"/>
    <property type="match status" value="2"/>
</dbReference>
<dbReference type="FunFam" id="2.60.40.10:FF:000169">
    <property type="entry name" value="1,4-alpha-glucan branching enzyme GlgB"/>
    <property type="match status" value="1"/>
</dbReference>
<dbReference type="HAMAP" id="MF_00685">
    <property type="entry name" value="GlgB"/>
    <property type="match status" value="1"/>
</dbReference>
<dbReference type="InterPro" id="IPR037439">
    <property type="entry name" value="Branching_enzy"/>
</dbReference>
<dbReference type="InterPro" id="IPR006047">
    <property type="entry name" value="GH13_cat_dom"/>
</dbReference>
<feature type="active site" description="Nucleophile" evidence="10 11">
    <location>
        <position position="403"/>
    </location>
</feature>
<dbReference type="InterPro" id="IPR013783">
    <property type="entry name" value="Ig-like_fold"/>
</dbReference>
<evidence type="ECO:0000256" key="6">
    <source>
        <dbReference type="ARBA" id="ARBA00022676"/>
    </source>
</evidence>
<feature type="active site" description="Proton donor" evidence="10 11">
    <location>
        <position position="456"/>
    </location>
</feature>
<comment type="subunit">
    <text evidence="10">Monomer.</text>
</comment>
<dbReference type="GO" id="GO:0043169">
    <property type="term" value="F:cation binding"/>
    <property type="evidence" value="ECO:0007669"/>
    <property type="project" value="InterPro"/>
</dbReference>
<dbReference type="PANTHER" id="PTHR43651">
    <property type="entry name" value="1,4-ALPHA-GLUCAN-BRANCHING ENZYME"/>
    <property type="match status" value="1"/>
</dbReference>
<protein>
    <recommendedName>
        <fullName evidence="10">1,4-alpha-glucan branching enzyme GlgB</fullName>
        <ecNumber evidence="10">2.4.1.18</ecNumber>
    </recommendedName>
    <alternativeName>
        <fullName evidence="10">1,4-alpha-D-glucan:1,4-alpha-D-glucan 6-glucosyl-transferase</fullName>
    </alternativeName>
    <alternativeName>
        <fullName evidence="10">Alpha-(1-&gt;4)-glucan branching enzyme</fullName>
    </alternativeName>
    <alternativeName>
        <fullName evidence="10">Glycogen branching enzyme</fullName>
        <shortName evidence="10">BE</shortName>
    </alternativeName>
</protein>
<evidence type="ECO:0000256" key="5">
    <source>
        <dbReference type="ARBA" id="ARBA00022600"/>
    </source>
</evidence>
<gene>
    <name evidence="10" type="primary">glgB</name>
    <name evidence="13" type="ORF">DI536_03385</name>
</gene>
<keyword evidence="8 10" id="KW-0320">Glycogen biosynthesis</keyword>
<dbReference type="Gene3D" id="2.60.40.1180">
    <property type="entry name" value="Golgi alpha-mannosidase II"/>
    <property type="match status" value="1"/>
</dbReference>
<dbReference type="Pfam" id="PF22019">
    <property type="entry name" value="GlgB_N"/>
    <property type="match status" value="1"/>
</dbReference>
<evidence type="ECO:0000256" key="10">
    <source>
        <dbReference type="HAMAP-Rule" id="MF_00685"/>
    </source>
</evidence>
<organism evidence="13 14">
    <name type="scientific">Archangium gephyra</name>
    <dbReference type="NCBI Taxonomy" id="48"/>
    <lineage>
        <taxon>Bacteria</taxon>
        <taxon>Pseudomonadati</taxon>
        <taxon>Myxococcota</taxon>
        <taxon>Myxococcia</taxon>
        <taxon>Myxococcales</taxon>
        <taxon>Cystobacterineae</taxon>
        <taxon>Archangiaceae</taxon>
        <taxon>Archangium</taxon>
    </lineage>
</organism>
<dbReference type="Gene3D" id="3.20.20.80">
    <property type="entry name" value="Glycosidases"/>
    <property type="match status" value="1"/>
</dbReference>
<dbReference type="NCBIfam" id="NF008967">
    <property type="entry name" value="PRK12313.1"/>
    <property type="match status" value="1"/>
</dbReference>
<dbReference type="PANTHER" id="PTHR43651:SF3">
    <property type="entry name" value="1,4-ALPHA-GLUCAN-BRANCHING ENZYME"/>
    <property type="match status" value="1"/>
</dbReference>
<dbReference type="PIRSF" id="PIRSF000463">
    <property type="entry name" value="GlgB"/>
    <property type="match status" value="1"/>
</dbReference>
<dbReference type="Pfam" id="PF00128">
    <property type="entry name" value="Alpha-amylase"/>
    <property type="match status" value="2"/>
</dbReference>
<dbReference type="Pfam" id="PF02922">
    <property type="entry name" value="CBM_48"/>
    <property type="match status" value="1"/>
</dbReference>
<dbReference type="NCBIfam" id="TIGR01515">
    <property type="entry name" value="branching_enzym"/>
    <property type="match status" value="1"/>
</dbReference>
<proteinExistence type="inferred from homology"/>
<name>A0A2W5TP02_9BACT</name>
<dbReference type="SUPFAM" id="SSF51445">
    <property type="entry name" value="(Trans)glycosidases"/>
    <property type="match status" value="1"/>
</dbReference>
<dbReference type="Proteomes" id="UP000249061">
    <property type="component" value="Unassembled WGS sequence"/>
</dbReference>
<evidence type="ECO:0000256" key="2">
    <source>
        <dbReference type="ARBA" id="ARBA00002953"/>
    </source>
</evidence>
<dbReference type="FunFam" id="3.20.20.80:FF:000003">
    <property type="entry name" value="1,4-alpha-glucan branching enzyme GlgB"/>
    <property type="match status" value="1"/>
</dbReference>
<dbReference type="CDD" id="cd11322">
    <property type="entry name" value="AmyAc_Glg_BE"/>
    <property type="match status" value="1"/>
</dbReference>
<evidence type="ECO:0000259" key="12">
    <source>
        <dbReference type="SMART" id="SM00642"/>
    </source>
</evidence>
<dbReference type="EC" id="2.4.1.18" evidence="10"/>
<dbReference type="InterPro" id="IPR044143">
    <property type="entry name" value="GlgB_N_E_set_prok"/>
</dbReference>
<dbReference type="CDD" id="cd02855">
    <property type="entry name" value="E_set_GBE_prok_N"/>
    <property type="match status" value="1"/>
</dbReference>
<keyword evidence="6 10" id="KW-0328">Glycosyltransferase</keyword>
<accession>A0A2W5TP02</accession>
<comment type="pathway">
    <text evidence="3 10">Glycan biosynthesis; glycogen biosynthesis.</text>
</comment>
<dbReference type="SMART" id="SM00642">
    <property type="entry name" value="Aamy"/>
    <property type="match status" value="1"/>
</dbReference>
<dbReference type="GO" id="GO:0004553">
    <property type="term" value="F:hydrolase activity, hydrolyzing O-glycosyl compounds"/>
    <property type="evidence" value="ECO:0007669"/>
    <property type="project" value="InterPro"/>
</dbReference>
<comment type="catalytic activity">
    <reaction evidence="1 10">
        <text>Transfers a segment of a (1-&gt;4)-alpha-D-glucan chain to a primary hydroxy group in a similar glucan chain.</text>
        <dbReference type="EC" id="2.4.1.18"/>
    </reaction>
</comment>
<dbReference type="AlphaFoldDB" id="A0A2W5TP02"/>
<feature type="domain" description="Glycosyl hydrolase family 13 catalytic" evidence="12">
    <location>
        <begin position="244"/>
        <end position="590"/>
    </location>
</feature>
<dbReference type="GO" id="GO:0005829">
    <property type="term" value="C:cytosol"/>
    <property type="evidence" value="ECO:0007669"/>
    <property type="project" value="TreeGrafter"/>
</dbReference>
<dbReference type="InterPro" id="IPR014756">
    <property type="entry name" value="Ig_E-set"/>
</dbReference>
<dbReference type="FunFam" id="2.60.40.1180:FF:000002">
    <property type="entry name" value="1,4-alpha-glucan branching enzyme GlgB"/>
    <property type="match status" value="1"/>
</dbReference>
<evidence type="ECO:0000256" key="7">
    <source>
        <dbReference type="ARBA" id="ARBA00022679"/>
    </source>
</evidence>
<evidence type="ECO:0000256" key="3">
    <source>
        <dbReference type="ARBA" id="ARBA00004964"/>
    </source>
</evidence>
<dbReference type="InterPro" id="IPR006048">
    <property type="entry name" value="A-amylase/branching_C"/>
</dbReference>
<dbReference type="Pfam" id="PF02806">
    <property type="entry name" value="Alpha-amylase_C"/>
    <property type="match status" value="1"/>
</dbReference>
<comment type="function">
    <text evidence="2 10">Catalyzes the formation of the alpha-1,6-glucosidic linkages in glycogen by scission of a 1,4-alpha-linked oligosaccharide from growing alpha-1,4-glucan chains and the subsequent attachment of the oligosaccharide to the alpha-1,6 position.</text>
</comment>
<evidence type="ECO:0000256" key="8">
    <source>
        <dbReference type="ARBA" id="ARBA00023056"/>
    </source>
</evidence>
<keyword evidence="9 10" id="KW-0119">Carbohydrate metabolism</keyword>
<keyword evidence="5 10" id="KW-0321">Glycogen metabolism</keyword>
<dbReference type="GO" id="GO:0005978">
    <property type="term" value="P:glycogen biosynthetic process"/>
    <property type="evidence" value="ECO:0007669"/>
    <property type="project" value="UniProtKB-UniRule"/>
</dbReference>
<evidence type="ECO:0000313" key="13">
    <source>
        <dbReference type="EMBL" id="PZR17379.1"/>
    </source>
</evidence>
<evidence type="ECO:0000256" key="1">
    <source>
        <dbReference type="ARBA" id="ARBA00000826"/>
    </source>
</evidence>
<dbReference type="InterPro" id="IPR017853">
    <property type="entry name" value="GH"/>
</dbReference>
<comment type="similarity">
    <text evidence="4 10">Belongs to the glycosyl hydrolase 13 family. GlgB subfamily.</text>
</comment>
<dbReference type="InterPro" id="IPR006407">
    <property type="entry name" value="GlgB"/>
</dbReference>
<dbReference type="EMBL" id="QFQP01000002">
    <property type="protein sequence ID" value="PZR17379.1"/>
    <property type="molecule type" value="Genomic_DNA"/>
</dbReference>
<evidence type="ECO:0000256" key="11">
    <source>
        <dbReference type="PIRSR" id="PIRSR000463-1"/>
    </source>
</evidence>
<evidence type="ECO:0000313" key="14">
    <source>
        <dbReference type="Proteomes" id="UP000249061"/>
    </source>
</evidence>
<sequence length="726" mass="81582">MFEDALRQLLARRFNAPHSILGSHPAGKDLTFRVLRPGARKVRVSVAGKSLELAARDGFEGIFEGTLEDTKPAPYELLLEFENGTGREKDPYAFLPTLGPADLHFVGEGRHRRLWDRLGAHPMKHQGVDGVAFVVWAPNAEGVTLVGDFNLWDDRRHPMRSLGLSGLWELFVPGATNGARYKFQVHTRGGGTQLKSDPVAFRTEVPPLSASVVHGLADYEWNDGGWLTARANRDGKRSPVSIYEVHLGSWARVPEDNNRSLTYRELAPKLADYVANLGFTHVEFLPVSEHPFGGSWGYQVSGYYAPSARFGTPDDFRFLVDTLHQRGIGVIVDWVPGHFPRDAFALAQFDGTALYEHADPRRGAHPDWGTLIFNFGRNEVRNFLVANALFWLEQYHVDGLRVDAVASMLYLDYSRKEGEWLPNQHGGRENLEAIHFLQELNDTVKALFPDTFVMAEESTSWPRVSRPTRDGGLGFTHKWNMGWMHDTLSYFEKDPLYRQHHHHQLTFGLMYQYTEDFVLPLSHDEVVHGKKSLLGKMPGDEWQKFANLRALYGWMWAHPGKKLLFMGQEFGQATEWNHDASLPWDVAGFDRHAGLSRLVSKLNALYRAEGALHEGDFWPQGFQWVQANAASENVYVFIRRGHNAWRELVCVANLSPVVREWRVGVPSGGWWGEILNTDAGAFGGSGVTNGPVKATAHAHDGQPGSIVVRLPPLGVAWWAPIDEPGK</sequence>
<reference evidence="13 14" key="1">
    <citation type="submission" date="2017-08" db="EMBL/GenBank/DDBJ databases">
        <title>Infants hospitalized years apart are colonized by the same room-sourced microbial strains.</title>
        <authorList>
            <person name="Brooks B."/>
            <person name="Olm M.R."/>
            <person name="Firek B.A."/>
            <person name="Baker R."/>
            <person name="Thomas B.C."/>
            <person name="Morowitz M.J."/>
            <person name="Banfield J.F."/>
        </authorList>
    </citation>
    <scope>NUCLEOTIDE SEQUENCE [LARGE SCALE GENOMIC DNA]</scope>
    <source>
        <strain evidence="13">S2_003_000_R2_14</strain>
    </source>
</reference>
<dbReference type="InterPro" id="IPR054169">
    <property type="entry name" value="GlgB_N"/>
</dbReference>
<evidence type="ECO:0000256" key="4">
    <source>
        <dbReference type="ARBA" id="ARBA00009000"/>
    </source>
</evidence>
<evidence type="ECO:0000256" key="9">
    <source>
        <dbReference type="ARBA" id="ARBA00023277"/>
    </source>
</evidence>
<keyword evidence="7 10" id="KW-0808">Transferase</keyword>
<dbReference type="InterPro" id="IPR013780">
    <property type="entry name" value="Glyco_hydro_b"/>
</dbReference>
<dbReference type="SUPFAM" id="SSF81296">
    <property type="entry name" value="E set domains"/>
    <property type="match status" value="2"/>
</dbReference>
<dbReference type="UniPathway" id="UPA00164"/>
<dbReference type="InterPro" id="IPR004193">
    <property type="entry name" value="Glyco_hydro_13_N"/>
</dbReference>
<dbReference type="GO" id="GO:0003844">
    <property type="term" value="F:1,4-alpha-glucan branching enzyme activity"/>
    <property type="evidence" value="ECO:0007669"/>
    <property type="project" value="UniProtKB-UniRule"/>
</dbReference>
<comment type="caution">
    <text evidence="13">The sequence shown here is derived from an EMBL/GenBank/DDBJ whole genome shotgun (WGS) entry which is preliminary data.</text>
</comment>
<dbReference type="NCBIfam" id="NF003811">
    <property type="entry name" value="PRK05402.1"/>
    <property type="match status" value="1"/>
</dbReference>